<gene>
    <name evidence="8" type="ORF">LPB144_05075</name>
</gene>
<evidence type="ECO:0000313" key="9">
    <source>
        <dbReference type="Proteomes" id="UP000182510"/>
    </source>
</evidence>
<dbReference type="InterPro" id="IPR011010">
    <property type="entry name" value="DNA_brk_join_enz"/>
</dbReference>
<dbReference type="SUPFAM" id="SSF56349">
    <property type="entry name" value="DNA breaking-rejoining enzymes"/>
    <property type="match status" value="1"/>
</dbReference>
<dbReference type="EMBL" id="CP018153">
    <property type="protein sequence ID" value="APG59825.1"/>
    <property type="molecule type" value="Genomic_DNA"/>
</dbReference>
<dbReference type="InterPro" id="IPR044068">
    <property type="entry name" value="CB"/>
</dbReference>
<dbReference type="PANTHER" id="PTHR30349:SF64">
    <property type="entry name" value="PROPHAGE INTEGRASE INTD-RELATED"/>
    <property type="match status" value="1"/>
</dbReference>
<dbReference type="PROSITE" id="PS51900">
    <property type="entry name" value="CB"/>
    <property type="match status" value="1"/>
</dbReference>
<dbReference type="InterPro" id="IPR002104">
    <property type="entry name" value="Integrase_catalytic"/>
</dbReference>
<evidence type="ECO:0000256" key="4">
    <source>
        <dbReference type="ARBA" id="ARBA00023172"/>
    </source>
</evidence>
<dbReference type="InterPro" id="IPR013762">
    <property type="entry name" value="Integrase-like_cat_sf"/>
</dbReference>
<keyword evidence="4" id="KW-0233">DNA recombination</keyword>
<dbReference type="Pfam" id="PF00589">
    <property type="entry name" value="Phage_integrase"/>
    <property type="match status" value="1"/>
</dbReference>
<protein>
    <submittedName>
        <fullName evidence="8">Integrase</fullName>
    </submittedName>
</protein>
<dbReference type="InterPro" id="IPR010998">
    <property type="entry name" value="Integrase_recombinase_N"/>
</dbReference>
<feature type="domain" description="Tyr recombinase" evidence="6">
    <location>
        <begin position="189"/>
        <end position="364"/>
    </location>
</feature>
<keyword evidence="9" id="KW-1185">Reference proteome</keyword>
<dbReference type="Pfam" id="PF13495">
    <property type="entry name" value="Phage_int_SAM_4"/>
    <property type="match status" value="1"/>
</dbReference>
<dbReference type="GO" id="GO:0006310">
    <property type="term" value="P:DNA recombination"/>
    <property type="evidence" value="ECO:0007669"/>
    <property type="project" value="UniProtKB-KW"/>
</dbReference>
<dbReference type="STRING" id="1913577.LPB144_05075"/>
<comment type="similarity">
    <text evidence="1">Belongs to the 'phage' integrase family.</text>
</comment>
<evidence type="ECO:0000256" key="1">
    <source>
        <dbReference type="ARBA" id="ARBA00008857"/>
    </source>
</evidence>
<evidence type="ECO:0000256" key="2">
    <source>
        <dbReference type="ARBA" id="ARBA00022908"/>
    </source>
</evidence>
<dbReference type="KEGG" id="grl:LPB144_05075"/>
<reference evidence="8 9" key="1">
    <citation type="submission" date="2016-11" db="EMBL/GenBank/DDBJ databases">
        <title>Gramella sp. LPB0144 isolated from marine environment.</title>
        <authorList>
            <person name="Kim E."/>
            <person name="Yi H."/>
        </authorList>
    </citation>
    <scope>NUCLEOTIDE SEQUENCE [LARGE SCALE GENOMIC DNA]</scope>
    <source>
        <strain evidence="8 9">LPB0144</strain>
    </source>
</reference>
<dbReference type="Gene3D" id="1.10.443.10">
    <property type="entry name" value="Intergrase catalytic core"/>
    <property type="match status" value="1"/>
</dbReference>
<name>A0A1L3J3W2_9FLAO</name>
<dbReference type="PROSITE" id="PS51898">
    <property type="entry name" value="TYR_RECOMBINASE"/>
    <property type="match status" value="1"/>
</dbReference>
<evidence type="ECO:0000256" key="5">
    <source>
        <dbReference type="PROSITE-ProRule" id="PRU01248"/>
    </source>
</evidence>
<dbReference type="Gene3D" id="1.10.150.130">
    <property type="match status" value="1"/>
</dbReference>
<dbReference type="GO" id="GO:0003677">
    <property type="term" value="F:DNA binding"/>
    <property type="evidence" value="ECO:0007669"/>
    <property type="project" value="UniProtKB-UniRule"/>
</dbReference>
<evidence type="ECO:0000256" key="3">
    <source>
        <dbReference type="ARBA" id="ARBA00023125"/>
    </source>
</evidence>
<accession>A0A1L3J3W2</accession>
<sequence>MEQVILRPFFHRGQHQVGVFFKYNSEIREHLKLLRGLTWSKTFSCFYLPDNPENRNLLKSHMEAGNYTTDCSAFIKTEESEVLLKDELDTDSKQLLEAYILFLRGKRYSQSTVSTYCNFVNKFLLFNDAPLTSLKNRHLELFIEKVIARNNYSISSHRQCISAFTHLAVLLELPELDLEKMNRPRKSRILPVILSPQEIIDILVATRNLKHRAALALIYASGLRVGELMKLKLNHIDIDRRQLLIKQAKGRKDRYVGMADSFIPLLINYLNTYQPKVYFLEGPDGKEYSASSVRSFLKESCRRAGIRKKVSPHSLRHAYATHMLENGIGLRYIQALLGHSRPETTMIYTQVTQMDMVQIKSPLDLAVTKYKGDKAEGKLRLSRNSNL</sequence>
<keyword evidence="3 5" id="KW-0238">DNA-binding</keyword>
<proteinExistence type="inferred from homology"/>
<dbReference type="Proteomes" id="UP000182510">
    <property type="component" value="Chromosome"/>
</dbReference>
<organism evidence="8 9">
    <name type="scientific">Christiangramia salexigens</name>
    <dbReference type="NCBI Taxonomy" id="1913577"/>
    <lineage>
        <taxon>Bacteria</taxon>
        <taxon>Pseudomonadati</taxon>
        <taxon>Bacteroidota</taxon>
        <taxon>Flavobacteriia</taxon>
        <taxon>Flavobacteriales</taxon>
        <taxon>Flavobacteriaceae</taxon>
        <taxon>Christiangramia</taxon>
    </lineage>
</organism>
<evidence type="ECO:0000259" key="7">
    <source>
        <dbReference type="PROSITE" id="PS51900"/>
    </source>
</evidence>
<evidence type="ECO:0000259" key="6">
    <source>
        <dbReference type="PROSITE" id="PS51898"/>
    </source>
</evidence>
<dbReference type="GO" id="GO:0015074">
    <property type="term" value="P:DNA integration"/>
    <property type="evidence" value="ECO:0007669"/>
    <property type="project" value="UniProtKB-KW"/>
</dbReference>
<dbReference type="OrthoDB" id="9801717at2"/>
<dbReference type="RefSeq" id="WP_072552477.1">
    <property type="nucleotide sequence ID" value="NZ_CP018153.1"/>
</dbReference>
<evidence type="ECO:0000313" key="8">
    <source>
        <dbReference type="EMBL" id="APG59825.1"/>
    </source>
</evidence>
<dbReference type="AlphaFoldDB" id="A0A1L3J3W2"/>
<dbReference type="PANTHER" id="PTHR30349">
    <property type="entry name" value="PHAGE INTEGRASE-RELATED"/>
    <property type="match status" value="1"/>
</dbReference>
<dbReference type="InterPro" id="IPR004107">
    <property type="entry name" value="Integrase_SAM-like_N"/>
</dbReference>
<dbReference type="InterPro" id="IPR050090">
    <property type="entry name" value="Tyrosine_recombinase_XerCD"/>
</dbReference>
<feature type="domain" description="Core-binding (CB)" evidence="7">
    <location>
        <begin position="90"/>
        <end position="169"/>
    </location>
</feature>
<keyword evidence="2" id="KW-0229">DNA integration</keyword>